<comment type="cofactor">
    <cofactor evidence="1">
        <name>Zn(2+)</name>
        <dbReference type="ChEBI" id="CHEBI:29105"/>
    </cofactor>
</comment>
<dbReference type="GO" id="GO:0046872">
    <property type="term" value="F:metal ion binding"/>
    <property type="evidence" value="ECO:0007669"/>
    <property type="project" value="UniProtKB-KW"/>
</dbReference>
<evidence type="ECO:0000259" key="9">
    <source>
        <dbReference type="Pfam" id="PF08240"/>
    </source>
</evidence>
<name>A0A7W5ZM78_9BACT</name>
<dbReference type="SUPFAM" id="SSF50129">
    <property type="entry name" value="GroES-like"/>
    <property type="match status" value="1"/>
</dbReference>
<evidence type="ECO:0000256" key="6">
    <source>
        <dbReference type="ARBA" id="ARBA00023002"/>
    </source>
</evidence>
<dbReference type="PANTHER" id="PTHR42940">
    <property type="entry name" value="ALCOHOL DEHYDROGENASE 1-RELATED"/>
    <property type="match status" value="1"/>
</dbReference>
<protein>
    <recommendedName>
        <fullName evidence="3">alcohol dehydrogenase</fullName>
        <ecNumber evidence="3">1.1.1.1</ecNumber>
    </recommendedName>
</protein>
<feature type="domain" description="Alcohol dehydrogenase-like C-terminal" evidence="8">
    <location>
        <begin position="191"/>
        <end position="311"/>
    </location>
</feature>
<comment type="similarity">
    <text evidence="2">Belongs to the zinc-containing alcohol dehydrogenase family.</text>
</comment>
<dbReference type="InterPro" id="IPR011032">
    <property type="entry name" value="GroES-like_sf"/>
</dbReference>
<dbReference type="SUPFAM" id="SSF51735">
    <property type="entry name" value="NAD(P)-binding Rossmann-fold domains"/>
    <property type="match status" value="1"/>
</dbReference>
<evidence type="ECO:0000313" key="11">
    <source>
        <dbReference type="Proteomes" id="UP000541352"/>
    </source>
</evidence>
<evidence type="ECO:0000256" key="7">
    <source>
        <dbReference type="ARBA" id="ARBA00023027"/>
    </source>
</evidence>
<feature type="domain" description="Alcohol dehydrogenase-like N-terminal" evidence="9">
    <location>
        <begin position="28"/>
        <end position="151"/>
    </location>
</feature>
<keyword evidence="7" id="KW-0520">NAD</keyword>
<dbReference type="Pfam" id="PF00107">
    <property type="entry name" value="ADH_zinc_N"/>
    <property type="match status" value="1"/>
</dbReference>
<evidence type="ECO:0000256" key="4">
    <source>
        <dbReference type="ARBA" id="ARBA00022723"/>
    </source>
</evidence>
<sequence>MDSGNIVVFTASGQEMELVNKKLPELRPGEILVQNHYTTICGSDLHTFCGLRKEKTPTVLGHEIVGKVVKISDAHSGNDYSGAPLRQGDVVTWSIFSANDQSDMAQRGMPQKSENVFKYGHALVTDDDCFHGGLAEYTILKPNTAVLKLPEEVPLPVAATINCAVATVAGALRLAGELTHKTVLITGMGLLGVVCAAMCRVAGAAKIIAADIDELRLQQAISFGVNQTHLLQHQSIDTPIDVVFDMSGAPTAMEAGIEALGVGGVAVWVGAVFKNRKIEIDAEQIIRRLITIRGLHNYNYDDFANAVAFISEHHRSFPFEQIVAKEFSLPEAEQAFQYALTHKPLRVGIRINHL</sequence>
<dbReference type="InterPro" id="IPR013154">
    <property type="entry name" value="ADH-like_N"/>
</dbReference>
<dbReference type="Proteomes" id="UP000541352">
    <property type="component" value="Unassembled WGS sequence"/>
</dbReference>
<dbReference type="Gene3D" id="3.40.50.720">
    <property type="entry name" value="NAD(P)-binding Rossmann-like Domain"/>
    <property type="match status" value="1"/>
</dbReference>
<dbReference type="Gene3D" id="3.90.180.10">
    <property type="entry name" value="Medium-chain alcohol dehydrogenases, catalytic domain"/>
    <property type="match status" value="1"/>
</dbReference>
<evidence type="ECO:0000256" key="3">
    <source>
        <dbReference type="ARBA" id="ARBA00013190"/>
    </source>
</evidence>
<dbReference type="EC" id="1.1.1.1" evidence="3"/>
<keyword evidence="5" id="KW-0862">Zinc</keyword>
<dbReference type="PANTHER" id="PTHR42940:SF3">
    <property type="entry name" value="ALCOHOL DEHYDROGENASE 1-RELATED"/>
    <property type="match status" value="1"/>
</dbReference>
<evidence type="ECO:0000313" key="10">
    <source>
        <dbReference type="EMBL" id="MBB3839245.1"/>
    </source>
</evidence>
<organism evidence="10 11">
    <name type="scientific">Runella defluvii</name>
    <dbReference type="NCBI Taxonomy" id="370973"/>
    <lineage>
        <taxon>Bacteria</taxon>
        <taxon>Pseudomonadati</taxon>
        <taxon>Bacteroidota</taxon>
        <taxon>Cytophagia</taxon>
        <taxon>Cytophagales</taxon>
        <taxon>Spirosomataceae</taxon>
        <taxon>Runella</taxon>
    </lineage>
</organism>
<dbReference type="GO" id="GO:0004022">
    <property type="term" value="F:alcohol dehydrogenase (NAD+) activity"/>
    <property type="evidence" value="ECO:0007669"/>
    <property type="project" value="UniProtKB-EC"/>
</dbReference>
<comment type="caution">
    <text evidence="10">The sequence shown here is derived from an EMBL/GenBank/DDBJ whole genome shotgun (WGS) entry which is preliminary data.</text>
</comment>
<gene>
    <name evidence="10" type="ORF">FHS57_003251</name>
</gene>
<dbReference type="GO" id="GO:0005737">
    <property type="term" value="C:cytoplasm"/>
    <property type="evidence" value="ECO:0007669"/>
    <property type="project" value="TreeGrafter"/>
</dbReference>
<dbReference type="Pfam" id="PF08240">
    <property type="entry name" value="ADH_N"/>
    <property type="match status" value="1"/>
</dbReference>
<evidence type="ECO:0000256" key="2">
    <source>
        <dbReference type="ARBA" id="ARBA00008072"/>
    </source>
</evidence>
<proteinExistence type="inferred from homology"/>
<keyword evidence="11" id="KW-1185">Reference proteome</keyword>
<reference evidence="10 11" key="1">
    <citation type="submission" date="2020-08" db="EMBL/GenBank/DDBJ databases">
        <title>Genomic Encyclopedia of Type Strains, Phase IV (KMG-IV): sequencing the most valuable type-strain genomes for metagenomic binning, comparative biology and taxonomic classification.</title>
        <authorList>
            <person name="Goeker M."/>
        </authorList>
    </citation>
    <scope>NUCLEOTIDE SEQUENCE [LARGE SCALE GENOMIC DNA]</scope>
    <source>
        <strain evidence="10 11">DSM 17976</strain>
    </source>
</reference>
<dbReference type="EMBL" id="JACIBY010000006">
    <property type="protein sequence ID" value="MBB3839245.1"/>
    <property type="molecule type" value="Genomic_DNA"/>
</dbReference>
<keyword evidence="6 10" id="KW-0560">Oxidoreductase</keyword>
<evidence type="ECO:0000259" key="8">
    <source>
        <dbReference type="Pfam" id="PF00107"/>
    </source>
</evidence>
<dbReference type="AlphaFoldDB" id="A0A7W5ZM78"/>
<dbReference type="InterPro" id="IPR013149">
    <property type="entry name" value="ADH-like_C"/>
</dbReference>
<evidence type="ECO:0000256" key="5">
    <source>
        <dbReference type="ARBA" id="ARBA00022833"/>
    </source>
</evidence>
<dbReference type="InterPro" id="IPR036291">
    <property type="entry name" value="NAD(P)-bd_dom_sf"/>
</dbReference>
<keyword evidence="4" id="KW-0479">Metal-binding</keyword>
<accession>A0A7W5ZM78</accession>
<evidence type="ECO:0000256" key="1">
    <source>
        <dbReference type="ARBA" id="ARBA00001947"/>
    </source>
</evidence>